<sequence length="67" mass="8146">MESSINHLPLNAKKTVRSLKRLFIEVLRWKRNHHTRRQLSELSEHMYKDLGLTKEQVSNEVKRSFWD</sequence>
<dbReference type="Pfam" id="PF06568">
    <property type="entry name" value="YjiS-like"/>
    <property type="match status" value="1"/>
</dbReference>
<dbReference type="EMBL" id="LOMK01000001">
    <property type="protein sequence ID" value="KYN25165.1"/>
    <property type="molecule type" value="Genomic_DNA"/>
</dbReference>
<evidence type="ECO:0000313" key="2">
    <source>
        <dbReference type="EMBL" id="KYN25165.1"/>
    </source>
</evidence>
<feature type="domain" description="YjiS-like" evidence="1">
    <location>
        <begin position="28"/>
        <end position="56"/>
    </location>
</feature>
<dbReference type="AlphaFoldDB" id="A0A151JHD3"/>
<dbReference type="InterPro" id="IPR009506">
    <property type="entry name" value="YjiS-like"/>
</dbReference>
<gene>
    <name evidence="2" type="ORF">AUQ44_05410</name>
</gene>
<evidence type="ECO:0000259" key="1">
    <source>
        <dbReference type="Pfam" id="PF06568"/>
    </source>
</evidence>
<organism evidence="2 3">
    <name type="scientific">Vibrio cidicii</name>
    <dbReference type="NCBI Taxonomy" id="1763883"/>
    <lineage>
        <taxon>Bacteria</taxon>
        <taxon>Pseudomonadati</taxon>
        <taxon>Pseudomonadota</taxon>
        <taxon>Gammaproteobacteria</taxon>
        <taxon>Vibrionales</taxon>
        <taxon>Vibrionaceae</taxon>
        <taxon>Vibrio</taxon>
    </lineage>
</organism>
<proteinExistence type="predicted"/>
<evidence type="ECO:0000313" key="3">
    <source>
        <dbReference type="Proteomes" id="UP000075349"/>
    </source>
</evidence>
<comment type="caution">
    <text evidence="2">The sequence shown here is derived from an EMBL/GenBank/DDBJ whole genome shotgun (WGS) entry which is preliminary data.</text>
</comment>
<protein>
    <recommendedName>
        <fullName evidence="1">YjiS-like domain-containing protein</fullName>
    </recommendedName>
</protein>
<dbReference type="Proteomes" id="UP000075349">
    <property type="component" value="Unassembled WGS sequence"/>
</dbReference>
<reference evidence="3" key="1">
    <citation type="submission" date="2015-12" db="EMBL/GenBank/DDBJ databases">
        <authorList>
            <person name="Tarr C.L."/>
            <person name="Gladney L.M."/>
        </authorList>
    </citation>
    <scope>NUCLEOTIDE SEQUENCE [LARGE SCALE GENOMIC DNA]</scope>
    <source>
        <strain evidence="3">2756-81</strain>
    </source>
</reference>
<accession>A0A151JHD3</accession>
<name>A0A151JHD3_9VIBR</name>